<gene>
    <name evidence="1" type="ORF">B9G98_03795</name>
</gene>
<sequence>MYSYFGYCQTQLDCLILFEAAKQGLIPKRKDRLSLAERDNITSGAIFIWDEQETGIRRWTDGKFWSTSRVLCHFLVYRELDNIKKSVGSSGCRIKPYGLCKQATNIMNDKSNKIHLIGYYSKRDVRMGRLLQPSMDPKFQGIVAGVKLQLLKKENQGGQDYDKEKVGTCIPQGSANSYGSSFMAAPLSPPDEWRVQSPHDEWRVQSPHKTLESTPATKSAVQAATQSMDTNTQIQGSQFHAPYDLLSRLTPPLQSTEGSPITQQQTQELRIHPSVNLLEPKQIESSCPPHQILPQPKSDKALGTLAEDRRVLQLLDRMLALS</sequence>
<evidence type="ECO:0000313" key="1">
    <source>
        <dbReference type="EMBL" id="PRT56175.1"/>
    </source>
</evidence>
<comment type="caution">
    <text evidence="1">The sequence shown here is derived from an EMBL/GenBank/DDBJ whole genome shotgun (WGS) entry which is preliminary data.</text>
</comment>
<dbReference type="RefSeq" id="XP_024666120.1">
    <property type="nucleotide sequence ID" value="XM_024810352.1"/>
</dbReference>
<reference evidence="1 2" key="1">
    <citation type="submission" date="2017-04" db="EMBL/GenBank/DDBJ databases">
        <title>Genome sequencing of [Candida] sorbophila.</title>
        <authorList>
            <person name="Ahn J.O."/>
        </authorList>
    </citation>
    <scope>NUCLEOTIDE SEQUENCE [LARGE SCALE GENOMIC DNA]</scope>
    <source>
        <strain evidence="1 2">DS02</strain>
    </source>
</reference>
<keyword evidence="2" id="KW-1185">Reference proteome</keyword>
<dbReference type="EMBL" id="NDIQ01000022">
    <property type="protein sequence ID" value="PRT56175.1"/>
    <property type="molecule type" value="Genomic_DNA"/>
</dbReference>
<dbReference type="AlphaFoldDB" id="A0A2T0FMH4"/>
<dbReference type="PANTHER" id="PTHR28027:SF2">
    <property type="entry name" value="TRANSCRIPTIONAL REGULATOR MIT1"/>
    <property type="match status" value="1"/>
</dbReference>
<dbReference type="OrthoDB" id="5572844at2759"/>
<organism evidence="1 2">
    <name type="scientific">Wickerhamiella sorbophila</name>
    <dbReference type="NCBI Taxonomy" id="45607"/>
    <lineage>
        <taxon>Eukaryota</taxon>
        <taxon>Fungi</taxon>
        <taxon>Dikarya</taxon>
        <taxon>Ascomycota</taxon>
        <taxon>Saccharomycotina</taxon>
        <taxon>Dipodascomycetes</taxon>
        <taxon>Dipodascales</taxon>
        <taxon>Trichomonascaceae</taxon>
        <taxon>Wickerhamiella</taxon>
    </lineage>
</organism>
<dbReference type="Proteomes" id="UP000238350">
    <property type="component" value="Unassembled WGS sequence"/>
</dbReference>
<name>A0A2T0FMH4_9ASCO</name>
<accession>A0A2T0FMH4</accession>
<dbReference type="PANTHER" id="PTHR28027">
    <property type="entry name" value="TRANSCRIPTIONAL REGULATOR MIT1"/>
    <property type="match status" value="1"/>
</dbReference>
<dbReference type="Pfam" id="PF09729">
    <property type="entry name" value="Gti1_Pac2"/>
    <property type="match status" value="1"/>
</dbReference>
<protein>
    <submittedName>
        <fullName evidence="1">cAMP-independent regulatory protein pac2</fullName>
    </submittedName>
</protein>
<proteinExistence type="predicted"/>
<evidence type="ECO:0000313" key="2">
    <source>
        <dbReference type="Proteomes" id="UP000238350"/>
    </source>
</evidence>
<dbReference type="GeneID" id="36517543"/>
<dbReference type="InterPro" id="IPR018608">
    <property type="entry name" value="Gti1/Pac2"/>
</dbReference>
<dbReference type="GO" id="GO:0003677">
    <property type="term" value="F:DNA binding"/>
    <property type="evidence" value="ECO:0007669"/>
    <property type="project" value="TreeGrafter"/>
</dbReference>